<gene>
    <name evidence="1" type="ORF">ElyMa_006669700</name>
</gene>
<comment type="caution">
    <text evidence="1">The sequence shown here is derived from an EMBL/GenBank/DDBJ whole genome shotgun (WGS) entry which is preliminary data.</text>
</comment>
<keyword evidence="2" id="KW-1185">Reference proteome</keyword>
<evidence type="ECO:0000313" key="1">
    <source>
        <dbReference type="EMBL" id="GFS11353.1"/>
    </source>
</evidence>
<dbReference type="InterPro" id="IPR036116">
    <property type="entry name" value="FN3_sf"/>
</dbReference>
<name>A0AAV4IND8_9GAST</name>
<reference evidence="1 2" key="1">
    <citation type="journal article" date="2021" name="Elife">
        <title>Chloroplast acquisition without the gene transfer in kleptoplastic sea slugs, Plakobranchus ocellatus.</title>
        <authorList>
            <person name="Maeda T."/>
            <person name="Takahashi S."/>
            <person name="Yoshida T."/>
            <person name="Shimamura S."/>
            <person name="Takaki Y."/>
            <person name="Nagai Y."/>
            <person name="Toyoda A."/>
            <person name="Suzuki Y."/>
            <person name="Arimoto A."/>
            <person name="Ishii H."/>
            <person name="Satoh N."/>
            <person name="Nishiyama T."/>
            <person name="Hasebe M."/>
            <person name="Maruyama T."/>
            <person name="Minagawa J."/>
            <person name="Obokata J."/>
            <person name="Shigenobu S."/>
        </authorList>
    </citation>
    <scope>NUCLEOTIDE SEQUENCE [LARGE SCALE GENOMIC DNA]</scope>
</reference>
<protein>
    <submittedName>
        <fullName evidence="1">Protein roadkill</fullName>
    </submittedName>
</protein>
<accession>A0AAV4IND8</accession>
<dbReference type="SUPFAM" id="SSF49265">
    <property type="entry name" value="Fibronectin type III"/>
    <property type="match status" value="1"/>
</dbReference>
<dbReference type="Proteomes" id="UP000762676">
    <property type="component" value="Unassembled WGS sequence"/>
</dbReference>
<evidence type="ECO:0000313" key="2">
    <source>
        <dbReference type="Proteomes" id="UP000762676"/>
    </source>
</evidence>
<sequence>MNSEDTGRTLIFPQALYKFPVTIYYWPAYEHYRSATEHVSVGLRVYTARIKVEPGIVYALRVGAYSAGGQGRKSPTTYFAVGKKIEIC</sequence>
<organism evidence="1 2">
    <name type="scientific">Elysia marginata</name>
    <dbReference type="NCBI Taxonomy" id="1093978"/>
    <lineage>
        <taxon>Eukaryota</taxon>
        <taxon>Metazoa</taxon>
        <taxon>Spiralia</taxon>
        <taxon>Lophotrochozoa</taxon>
        <taxon>Mollusca</taxon>
        <taxon>Gastropoda</taxon>
        <taxon>Heterobranchia</taxon>
        <taxon>Euthyneura</taxon>
        <taxon>Panpulmonata</taxon>
        <taxon>Sacoglossa</taxon>
        <taxon>Placobranchoidea</taxon>
        <taxon>Plakobranchidae</taxon>
        <taxon>Elysia</taxon>
    </lineage>
</organism>
<dbReference type="EMBL" id="BMAT01013371">
    <property type="protein sequence ID" value="GFS11353.1"/>
    <property type="molecule type" value="Genomic_DNA"/>
</dbReference>
<dbReference type="AlphaFoldDB" id="A0AAV4IND8"/>
<proteinExistence type="predicted"/>